<feature type="domain" description="U-box" evidence="1">
    <location>
        <begin position="22"/>
        <end position="99"/>
    </location>
</feature>
<dbReference type="PANTHER" id="PTHR46573:SF1">
    <property type="entry name" value="WD REPEAT, SAM AND U-BOX DOMAIN-CONTAINING PROTEIN 1"/>
    <property type="match status" value="1"/>
</dbReference>
<name>A0A7S3NLR6_9STRA</name>
<dbReference type="PANTHER" id="PTHR46573">
    <property type="entry name" value="WD REPEAT, SAM AND U-BOX DOMAIN-CONTAINING PROTEIN 1"/>
    <property type="match status" value="1"/>
</dbReference>
<accession>A0A7S3NLR6</accession>
<dbReference type="Pfam" id="PF04564">
    <property type="entry name" value="U-box"/>
    <property type="match status" value="1"/>
</dbReference>
<organism evidence="2">
    <name type="scientific">Aureoumbra lagunensis</name>
    <dbReference type="NCBI Taxonomy" id="44058"/>
    <lineage>
        <taxon>Eukaryota</taxon>
        <taxon>Sar</taxon>
        <taxon>Stramenopiles</taxon>
        <taxon>Ochrophyta</taxon>
        <taxon>Pelagophyceae</taxon>
        <taxon>Pelagomonadales</taxon>
        <taxon>Aureoumbra</taxon>
    </lineage>
</organism>
<sequence length="175" mass="19838">MKRCGIEEHDAVSVKRLKQILEHVDSICCPITLQVMRDPVVLQGDGRTYEREDIEAWIAKKATSPYTGLELDDDFGRTLTPNVVLRTTIESILREAAVAEEKALQNHVYEEGMLVEIHSLLNATDLNGKHGECGIYNDGRYVVRILSDDRQIKVKHANLRQAQTTEARRNDAYCC</sequence>
<dbReference type="GO" id="GO:0016567">
    <property type="term" value="P:protein ubiquitination"/>
    <property type="evidence" value="ECO:0007669"/>
    <property type="project" value="InterPro"/>
</dbReference>
<dbReference type="SMART" id="SM00504">
    <property type="entry name" value="Ubox"/>
    <property type="match status" value="1"/>
</dbReference>
<dbReference type="InterPro" id="IPR013083">
    <property type="entry name" value="Znf_RING/FYVE/PHD"/>
</dbReference>
<dbReference type="PROSITE" id="PS51698">
    <property type="entry name" value="U_BOX"/>
    <property type="match status" value="1"/>
</dbReference>
<dbReference type="CDD" id="cd16655">
    <property type="entry name" value="RING-Ubox_WDSUB1-like"/>
    <property type="match status" value="1"/>
</dbReference>
<dbReference type="EMBL" id="HBIJ01014254">
    <property type="protein sequence ID" value="CAE0368804.1"/>
    <property type="molecule type" value="Transcribed_RNA"/>
</dbReference>
<dbReference type="AlphaFoldDB" id="A0A7S3NLR6"/>
<gene>
    <name evidence="2" type="ORF">ALAG00032_LOCUS9567</name>
</gene>
<dbReference type="SUPFAM" id="SSF57850">
    <property type="entry name" value="RING/U-box"/>
    <property type="match status" value="1"/>
</dbReference>
<proteinExistence type="predicted"/>
<dbReference type="InterPro" id="IPR052085">
    <property type="entry name" value="WD-SAM-U-box"/>
</dbReference>
<dbReference type="InterPro" id="IPR003613">
    <property type="entry name" value="Ubox_domain"/>
</dbReference>
<dbReference type="GO" id="GO:0004842">
    <property type="term" value="F:ubiquitin-protein transferase activity"/>
    <property type="evidence" value="ECO:0007669"/>
    <property type="project" value="InterPro"/>
</dbReference>
<evidence type="ECO:0000313" key="2">
    <source>
        <dbReference type="EMBL" id="CAE0368804.1"/>
    </source>
</evidence>
<dbReference type="Gene3D" id="3.30.40.10">
    <property type="entry name" value="Zinc/RING finger domain, C3HC4 (zinc finger)"/>
    <property type="match status" value="1"/>
</dbReference>
<protein>
    <recommendedName>
        <fullName evidence="1">U-box domain-containing protein</fullName>
    </recommendedName>
</protein>
<evidence type="ECO:0000259" key="1">
    <source>
        <dbReference type="PROSITE" id="PS51698"/>
    </source>
</evidence>
<reference evidence="2" key="1">
    <citation type="submission" date="2021-01" db="EMBL/GenBank/DDBJ databases">
        <authorList>
            <person name="Corre E."/>
            <person name="Pelletier E."/>
            <person name="Niang G."/>
            <person name="Scheremetjew M."/>
            <person name="Finn R."/>
            <person name="Kale V."/>
            <person name="Holt S."/>
            <person name="Cochrane G."/>
            <person name="Meng A."/>
            <person name="Brown T."/>
            <person name="Cohen L."/>
        </authorList>
    </citation>
    <scope>NUCLEOTIDE SEQUENCE</scope>
    <source>
        <strain evidence="2">CCMP1510</strain>
    </source>
</reference>